<keyword evidence="6" id="KW-0539">Nucleus</keyword>
<comment type="subcellular location">
    <subcellularLocation>
        <location evidence="1">Nucleus</location>
    </subcellularLocation>
</comment>
<evidence type="ECO:0000259" key="9">
    <source>
        <dbReference type="SMART" id="SM00657"/>
    </source>
</evidence>
<feature type="compositionally biased region" description="Polar residues" evidence="8">
    <location>
        <begin position="273"/>
        <end position="283"/>
    </location>
</feature>
<comment type="similarity">
    <text evidence="2">Belongs to the eukaryotic RPC9 RNA polymerase subunit family.</text>
</comment>
<reference evidence="10" key="2">
    <citation type="submission" date="2021-03" db="UniProtKB">
        <authorList>
            <consortium name="EnsemblPlants"/>
        </authorList>
    </citation>
    <scope>IDENTIFICATION</scope>
</reference>
<dbReference type="InterPro" id="IPR005574">
    <property type="entry name" value="Rpb4/RPC9"/>
</dbReference>
<dbReference type="Gene3D" id="1.20.1250.40">
    <property type="match status" value="1"/>
</dbReference>
<evidence type="ECO:0000256" key="3">
    <source>
        <dbReference type="ARBA" id="ARBA00016672"/>
    </source>
</evidence>
<dbReference type="AlphaFoldDB" id="A0A803MP83"/>
<feature type="compositionally biased region" description="Gly residues" evidence="8">
    <location>
        <begin position="389"/>
        <end position="405"/>
    </location>
</feature>
<dbReference type="PANTHER" id="PTHR15561">
    <property type="entry name" value="CALCITONIN GENE-RELATED PEPTIDE-RECEPTOR COMPONENT PROTEIN"/>
    <property type="match status" value="1"/>
</dbReference>
<evidence type="ECO:0000256" key="1">
    <source>
        <dbReference type="ARBA" id="ARBA00004123"/>
    </source>
</evidence>
<dbReference type="InterPro" id="IPR006590">
    <property type="entry name" value="RNA_pol_Rpb4/RPC9_core"/>
</dbReference>
<evidence type="ECO:0000256" key="4">
    <source>
        <dbReference type="ARBA" id="ARBA00022478"/>
    </source>
</evidence>
<accession>A0A803MP83</accession>
<evidence type="ECO:0000256" key="2">
    <source>
        <dbReference type="ARBA" id="ARBA00006898"/>
    </source>
</evidence>
<feature type="region of interest" description="Disordered" evidence="8">
    <location>
        <begin position="381"/>
        <end position="405"/>
    </location>
</feature>
<organism evidence="10 11">
    <name type="scientific">Chenopodium quinoa</name>
    <name type="common">Quinoa</name>
    <dbReference type="NCBI Taxonomy" id="63459"/>
    <lineage>
        <taxon>Eukaryota</taxon>
        <taxon>Viridiplantae</taxon>
        <taxon>Streptophyta</taxon>
        <taxon>Embryophyta</taxon>
        <taxon>Tracheophyta</taxon>
        <taxon>Spermatophyta</taxon>
        <taxon>Magnoliopsida</taxon>
        <taxon>eudicotyledons</taxon>
        <taxon>Gunneridae</taxon>
        <taxon>Pentapetalae</taxon>
        <taxon>Caryophyllales</taxon>
        <taxon>Chenopodiaceae</taxon>
        <taxon>Chenopodioideae</taxon>
        <taxon>Atripliceae</taxon>
        <taxon>Chenopodium</taxon>
    </lineage>
</organism>
<name>A0A803MP83_CHEQI</name>
<dbReference type="InterPro" id="IPR010997">
    <property type="entry name" value="HRDC-like_sf"/>
</dbReference>
<evidence type="ECO:0000256" key="8">
    <source>
        <dbReference type="SAM" id="MobiDB-lite"/>
    </source>
</evidence>
<feature type="domain" description="RNA polymerase Rpb4/RPC9 core" evidence="9">
    <location>
        <begin position="7"/>
        <end position="123"/>
    </location>
</feature>
<feature type="compositionally biased region" description="Low complexity" evidence="8">
    <location>
        <begin position="151"/>
        <end position="173"/>
    </location>
</feature>
<proteinExistence type="inferred from homology"/>
<dbReference type="Gramene" id="AUR62033084-RA">
    <property type="protein sequence ID" value="AUR62033084-RA:cds"/>
    <property type="gene ID" value="AUR62033084"/>
</dbReference>
<dbReference type="GO" id="GO:0000166">
    <property type="term" value="F:nucleotide binding"/>
    <property type="evidence" value="ECO:0007669"/>
    <property type="project" value="InterPro"/>
</dbReference>
<dbReference type="SMART" id="SM00657">
    <property type="entry name" value="RPOL4c"/>
    <property type="match status" value="1"/>
</dbReference>
<feature type="compositionally biased region" description="Basic and acidic residues" evidence="8">
    <location>
        <begin position="299"/>
        <end position="308"/>
    </location>
</feature>
<dbReference type="GO" id="GO:0005666">
    <property type="term" value="C:RNA polymerase III complex"/>
    <property type="evidence" value="ECO:0007669"/>
    <property type="project" value="InterPro"/>
</dbReference>
<feature type="coiled-coil region" evidence="7">
    <location>
        <begin position="335"/>
        <end position="377"/>
    </location>
</feature>
<dbReference type="PANTHER" id="PTHR15561:SF0">
    <property type="entry name" value="DNA-DIRECTED RNA POLYMERASE III SUBUNIT RPC9"/>
    <property type="match status" value="1"/>
</dbReference>
<keyword evidence="4" id="KW-0240">DNA-directed RNA polymerase</keyword>
<evidence type="ECO:0000256" key="5">
    <source>
        <dbReference type="ARBA" id="ARBA00023163"/>
    </source>
</evidence>
<evidence type="ECO:0000256" key="6">
    <source>
        <dbReference type="ARBA" id="ARBA00023242"/>
    </source>
</evidence>
<dbReference type="InterPro" id="IPR038324">
    <property type="entry name" value="Rpb4/RPC9_sf"/>
</dbReference>
<keyword evidence="5" id="KW-0804">Transcription</keyword>
<feature type="region of interest" description="Disordered" evidence="8">
    <location>
        <begin position="232"/>
        <end position="325"/>
    </location>
</feature>
<dbReference type="SUPFAM" id="SSF47819">
    <property type="entry name" value="HRDC-like"/>
    <property type="match status" value="1"/>
</dbReference>
<evidence type="ECO:0000313" key="10">
    <source>
        <dbReference type="EnsemblPlants" id="AUR62033084-RA:cds"/>
    </source>
</evidence>
<feature type="region of interest" description="Disordered" evidence="8">
    <location>
        <begin position="124"/>
        <end position="199"/>
    </location>
</feature>
<dbReference type="EnsemblPlants" id="AUR62033084-RA">
    <property type="protein sequence ID" value="AUR62033084-RA:cds"/>
    <property type="gene ID" value="AUR62033084"/>
</dbReference>
<reference evidence="10" key="1">
    <citation type="journal article" date="2017" name="Nature">
        <title>The genome of Chenopodium quinoa.</title>
        <authorList>
            <person name="Jarvis D.E."/>
            <person name="Ho Y.S."/>
            <person name="Lightfoot D.J."/>
            <person name="Schmoeckel S.M."/>
            <person name="Li B."/>
            <person name="Borm T.J.A."/>
            <person name="Ohyanagi H."/>
            <person name="Mineta K."/>
            <person name="Michell C.T."/>
            <person name="Saber N."/>
            <person name="Kharbatia N.M."/>
            <person name="Rupper R.R."/>
            <person name="Sharp A.R."/>
            <person name="Dally N."/>
            <person name="Boughton B.A."/>
            <person name="Woo Y.H."/>
            <person name="Gao G."/>
            <person name="Schijlen E.G.W.M."/>
            <person name="Guo X."/>
            <person name="Momin A.A."/>
            <person name="Negrao S."/>
            <person name="Al-Babili S."/>
            <person name="Gehring C."/>
            <person name="Roessner U."/>
            <person name="Jung C."/>
            <person name="Murphy K."/>
            <person name="Arold S.T."/>
            <person name="Gojobori T."/>
            <person name="van der Linden C.G."/>
            <person name="van Loo E.N."/>
            <person name="Jellen E.N."/>
            <person name="Maughan P.J."/>
            <person name="Tester M."/>
        </authorList>
    </citation>
    <scope>NUCLEOTIDE SEQUENCE [LARGE SCALE GENOMIC DNA]</scope>
    <source>
        <strain evidence="10">cv. PI 614886</strain>
    </source>
</reference>
<sequence>MLGFVLRNLCNAGILTNFEVLDLLHTRGAAKEPTRVMGLLKSCKFKVDTLALFVYDYLVESAACDQTRESINDLIEKFKEYQLPKDELINIINNHPFSAVELAPASTLLMSVCNWVPRNEVYYDRPGTPSTPDDSILDLPPGQHEAESDQDSSQYFSLSSSNSSSDGSKSEQGPSEKPDKGAASPERGQGEASSSLQDDYTPYFSHISLSTQKTMLKGLDEFRDTYVMGAGYEVKEGSVKPPVVPRVNLRPPKRTAEEASPTPAKRSRKTVAHKSSTSDSGSHPSIGGKSPVALSALKEASESKDSPSAREGTLGRRQGKQVQDLVIISDIDKDTSSLRRQVDSLTKKLANQEEQLRSKFEERAEDEKRRLIEKNEADCDRRLGPRACGAGGALGGGGAGGGGSH</sequence>
<dbReference type="GO" id="GO:0006384">
    <property type="term" value="P:transcription initiation at RNA polymerase III promoter"/>
    <property type="evidence" value="ECO:0007669"/>
    <property type="project" value="InterPro"/>
</dbReference>
<feature type="compositionally biased region" description="Low complexity" evidence="8">
    <location>
        <begin position="239"/>
        <end position="250"/>
    </location>
</feature>
<dbReference type="Pfam" id="PF03874">
    <property type="entry name" value="RNA_pol_Rpb4"/>
    <property type="match status" value="1"/>
</dbReference>
<keyword evidence="11" id="KW-1185">Reference proteome</keyword>
<dbReference type="InterPro" id="IPR038846">
    <property type="entry name" value="RPC9"/>
</dbReference>
<keyword evidence="7" id="KW-0175">Coiled coil</keyword>
<evidence type="ECO:0000256" key="7">
    <source>
        <dbReference type="SAM" id="Coils"/>
    </source>
</evidence>
<protein>
    <recommendedName>
        <fullName evidence="3">DNA-directed RNA polymerase III subunit RPC9</fullName>
    </recommendedName>
</protein>
<dbReference type="Proteomes" id="UP000596660">
    <property type="component" value="Unplaced"/>
</dbReference>
<evidence type="ECO:0000313" key="11">
    <source>
        <dbReference type="Proteomes" id="UP000596660"/>
    </source>
</evidence>